<protein>
    <submittedName>
        <fullName evidence="2">Saccharopine dehydrogenase</fullName>
        <ecNumber evidence="2">1.5.1.9</ecNumber>
    </submittedName>
</protein>
<dbReference type="GO" id="GO:0005886">
    <property type="term" value="C:plasma membrane"/>
    <property type="evidence" value="ECO:0007669"/>
    <property type="project" value="TreeGrafter"/>
</dbReference>
<feature type="domain" description="Saccharopine dehydrogenase NADP binding" evidence="1">
    <location>
        <begin position="17"/>
        <end position="144"/>
    </location>
</feature>
<sequence>MTEAHDHPTRPERPFDVVLFGATGFAGGLTADYLAEHLPASGRMALAGRNRDKLEAVRDRLAGINPALAEIGLLHADSTDLASLSEVASSAKVVITTVGPYLEYGAALVAACAEEGTDYVDLTGEPEFVDRMFLEHDATARKSGARLVHACGFDSIPHDLGALYTAMHLPGDAPMDVRGVVRTNASFSGGTLHSGLKQLSRLRPMWQAASQRRRSESRPSDRRARLSLGVPRRDRVTGTWLIPLPTIDGQIVTRSALTAPSADRYGPDFTYSHNAGAKKFRTVPASLLGFVLGIAAVQIPPVRRAIARRTAAGEGPSQERRDKTWFTVEFVGAAAGKTVHTRVSGGDPGYTETAKMLAESALSLAFDDNPHLAGQLTTATAMGENLIDRLTAAGMTFEVLSYTA</sequence>
<dbReference type="HOGENOM" id="CLU_031002_0_2_11"/>
<dbReference type="GO" id="GO:0009247">
    <property type="term" value="P:glycolipid biosynthetic process"/>
    <property type="evidence" value="ECO:0007669"/>
    <property type="project" value="TreeGrafter"/>
</dbReference>
<gene>
    <name evidence="2" type="ORF">CGLY_12095</name>
</gene>
<evidence type="ECO:0000313" key="2">
    <source>
        <dbReference type="EMBL" id="AHW64859.1"/>
    </source>
</evidence>
<evidence type="ECO:0000259" key="1">
    <source>
        <dbReference type="Pfam" id="PF03435"/>
    </source>
</evidence>
<dbReference type="GO" id="GO:0047131">
    <property type="term" value="F:saccharopine dehydrogenase (NAD+, L-glutamate-forming) activity"/>
    <property type="evidence" value="ECO:0007669"/>
    <property type="project" value="UniProtKB-EC"/>
</dbReference>
<reference evidence="2 3" key="1">
    <citation type="journal article" date="2015" name="Int. J. Syst. Evol. Microbiol.">
        <title>Revisiting Corynebacterium glyciniphilum (ex Kubota et al., 1972) sp. nov., nom. rev., isolated from putrefied banana.</title>
        <authorList>
            <person name="Al-Dilaimi A."/>
            <person name="Bednarz H."/>
            <person name="Lomker A."/>
            <person name="Niehaus K."/>
            <person name="Kalinowski J."/>
            <person name="Ruckert C."/>
        </authorList>
    </citation>
    <scope>NUCLEOTIDE SEQUENCE [LARGE SCALE GENOMIC DNA]</scope>
    <source>
        <strain evidence="2">AJ 3170</strain>
    </source>
</reference>
<dbReference type="OrthoDB" id="4369409at2"/>
<keyword evidence="2" id="KW-0560">Oxidoreductase</keyword>
<organism evidence="2 3">
    <name type="scientific">Corynebacterium glyciniphilum AJ 3170</name>
    <dbReference type="NCBI Taxonomy" id="1404245"/>
    <lineage>
        <taxon>Bacteria</taxon>
        <taxon>Bacillati</taxon>
        <taxon>Actinomycetota</taxon>
        <taxon>Actinomycetes</taxon>
        <taxon>Mycobacteriales</taxon>
        <taxon>Corynebacteriaceae</taxon>
        <taxon>Corynebacterium</taxon>
    </lineage>
</organism>
<keyword evidence="3" id="KW-1185">Reference proteome</keyword>
<dbReference type="PANTHER" id="PTHR12286:SF5">
    <property type="entry name" value="SACCHAROPINE DEHYDROGENASE-LIKE OXIDOREDUCTASE"/>
    <property type="match status" value="1"/>
</dbReference>
<dbReference type="InterPro" id="IPR005097">
    <property type="entry name" value="Sacchrp_dh_NADP-bd"/>
</dbReference>
<dbReference type="EC" id="1.5.1.9" evidence="2"/>
<dbReference type="eggNOG" id="COG3268">
    <property type="taxonomic scope" value="Bacteria"/>
</dbReference>
<dbReference type="PANTHER" id="PTHR12286">
    <property type="entry name" value="SACCHAROPINE DEHYDROGENASE-LIKE OXIDOREDUCTASE"/>
    <property type="match status" value="1"/>
</dbReference>
<name>X5DUA8_9CORY</name>
<evidence type="ECO:0000313" key="3">
    <source>
        <dbReference type="Proteomes" id="UP000023703"/>
    </source>
</evidence>
<dbReference type="STRING" id="1404245.CGLY_12095"/>
<dbReference type="InterPro" id="IPR051276">
    <property type="entry name" value="Saccharopine_DH-like_oxidrdct"/>
</dbReference>
<dbReference type="RefSeq" id="WP_038549782.1">
    <property type="nucleotide sequence ID" value="NZ_CP006842.1"/>
</dbReference>
<dbReference type="AlphaFoldDB" id="X5DUA8"/>
<dbReference type="InterPro" id="IPR036291">
    <property type="entry name" value="NAD(P)-bd_dom_sf"/>
</dbReference>
<dbReference type="Pfam" id="PF03435">
    <property type="entry name" value="Sacchrp_dh_NADP"/>
    <property type="match status" value="1"/>
</dbReference>
<proteinExistence type="predicted"/>
<dbReference type="KEGG" id="cgy:CGLY_12095"/>
<dbReference type="Proteomes" id="UP000023703">
    <property type="component" value="Chromosome"/>
</dbReference>
<dbReference type="EMBL" id="CP006842">
    <property type="protein sequence ID" value="AHW64859.1"/>
    <property type="molecule type" value="Genomic_DNA"/>
</dbReference>
<accession>X5DUA8</accession>
<dbReference type="Gene3D" id="3.40.50.720">
    <property type="entry name" value="NAD(P)-binding Rossmann-like Domain"/>
    <property type="match status" value="1"/>
</dbReference>
<dbReference type="SUPFAM" id="SSF51735">
    <property type="entry name" value="NAD(P)-binding Rossmann-fold domains"/>
    <property type="match status" value="1"/>
</dbReference>